<dbReference type="InterPro" id="IPR029062">
    <property type="entry name" value="Class_I_gatase-like"/>
</dbReference>
<proteinExistence type="predicted"/>
<dbReference type="InterPro" id="IPR028212">
    <property type="entry name" value="GHL6"/>
</dbReference>
<dbReference type="SUPFAM" id="SSF51445">
    <property type="entry name" value="(Trans)glycosidases"/>
    <property type="match status" value="1"/>
</dbReference>
<dbReference type="SUPFAM" id="SSF52317">
    <property type="entry name" value="Class I glutamine amidotransferase-like"/>
    <property type="match status" value="1"/>
</dbReference>
<dbReference type="Pfam" id="PF08532">
    <property type="entry name" value="Glyco_hydro_42M"/>
    <property type="match status" value="1"/>
</dbReference>
<comment type="caution">
    <text evidence="2">The sequence shown here is derived from an EMBL/GenBank/DDBJ whole genome shotgun (WGS) entry which is preliminary data.</text>
</comment>
<dbReference type="InterPro" id="IPR017853">
    <property type="entry name" value="GH"/>
</dbReference>
<dbReference type="GO" id="GO:0005975">
    <property type="term" value="P:carbohydrate metabolic process"/>
    <property type="evidence" value="ECO:0007669"/>
    <property type="project" value="InterPro"/>
</dbReference>
<dbReference type="Proteomes" id="UP000236173">
    <property type="component" value="Unassembled WGS sequence"/>
</dbReference>
<reference evidence="3" key="1">
    <citation type="submission" date="2017-09" db="EMBL/GenBank/DDBJ databases">
        <title>Metaegenomics of thermophilic ammonia-oxidizing enrichment culture.</title>
        <authorList>
            <person name="Kato S."/>
            <person name="Suzuki K."/>
        </authorList>
    </citation>
    <scope>NUCLEOTIDE SEQUENCE [LARGE SCALE GENOMIC DNA]</scope>
</reference>
<gene>
    <name evidence="2" type="ORF">HRbin17_00695</name>
</gene>
<protein>
    <recommendedName>
        <fullName evidence="1">Beta-galactosidase trimerisation domain-containing protein</fullName>
    </recommendedName>
</protein>
<name>A0A2H5XAH7_9BACT</name>
<dbReference type="EMBL" id="BEHT01000007">
    <property type="protein sequence ID" value="GBC98196.1"/>
    <property type="molecule type" value="Genomic_DNA"/>
</dbReference>
<dbReference type="GO" id="GO:0004565">
    <property type="term" value="F:beta-galactosidase activity"/>
    <property type="evidence" value="ECO:0007669"/>
    <property type="project" value="InterPro"/>
</dbReference>
<accession>A0A2H5XAH7</accession>
<dbReference type="Gene3D" id="3.40.50.880">
    <property type="match status" value="1"/>
</dbReference>
<organism evidence="2 3">
    <name type="scientific">Candidatus Fervidibacter japonicus</name>
    <dbReference type="NCBI Taxonomy" id="2035412"/>
    <lineage>
        <taxon>Bacteria</taxon>
        <taxon>Candidatus Fervidibacterota</taxon>
        <taxon>Candidatus Fervidibacter</taxon>
    </lineage>
</organism>
<feature type="domain" description="Beta-galactosidase trimerisation" evidence="1">
    <location>
        <begin position="402"/>
        <end position="496"/>
    </location>
</feature>
<dbReference type="Pfam" id="PF14871">
    <property type="entry name" value="GHL6"/>
    <property type="match status" value="1"/>
</dbReference>
<evidence type="ECO:0000313" key="3">
    <source>
        <dbReference type="Proteomes" id="UP000236173"/>
    </source>
</evidence>
<evidence type="ECO:0000259" key="1">
    <source>
        <dbReference type="Pfam" id="PF08532"/>
    </source>
</evidence>
<dbReference type="AlphaFoldDB" id="A0A2H5XAH7"/>
<evidence type="ECO:0000313" key="2">
    <source>
        <dbReference type="EMBL" id="GBC98196.1"/>
    </source>
</evidence>
<dbReference type="InterPro" id="IPR013738">
    <property type="entry name" value="Beta_galactosidase_Trimer"/>
</dbReference>
<sequence>MEQYSKRGRCRKEVHESVRDESWVASVMRWGQVNLKEDDPLTLDVAFWRDYWQRTKVQGVTINAGGGVAYYPTRIPLHRRAKFLGDKDVFGELVAAARQLGLRVLARLDPNWGHEDLYRAHPDWFLTDAEGRPRQRGQATPTAQEPQFLSATPLAQHEVLYSTCWNSPFHREWVPAVMTEIMERYDVDGFFTNGWPPIGGGPPDLSMVCYCPHCRERWRQRGHDRYPQHPDPSDPLWRAFVTFVQESVEEVQILWRDHTKRLKPSAVFVWNSHGSLATGLRWDRFVQLGELLNDDSQGRRAGEPLWVSGRCGKVMTAVAEGKPVLRIVGVWQTGEPPMRHTAKPPAELTLFFAEAVANGQRAWWHVLGAELYDRRWQEAIADYFAWLADIEPYLRNEESLADVALVWSPPTFWLSTWMGLRPSPVEAFNGWYQALLEGRVPFDLLPEWNLTAERLHRYRVVILPSQTCLRDESVHALAAFVAGGGGLVGCCEAGARALWGELEAKERWGALWGVQRLEDPPPPLRHCYLRIDLHNRSHPLLKEFGDTDVLPGAAHLSRVTALAGTTPLLTFVPSYPVHPPEKVYPDPKRTDVATVFCREINGRTVFLAMDIDAAYWRSRLPDHKRLLLNAVAWVRRDVPLPVQVDGGGWLDITVWRQARGLTVHLVNLTTPNLFGGPVTDFVPVGAQQVHIHLPAGVQPRRIRLLRSGRKPAVTHHAATLTVTVPQVVDHEIVAVDWA</sequence>
<dbReference type="CDD" id="cd03143">
    <property type="entry name" value="A4_beta-galactosidase_middle_domain"/>
    <property type="match status" value="1"/>
</dbReference>
<dbReference type="Gene3D" id="3.20.20.80">
    <property type="entry name" value="Glycosidases"/>
    <property type="match status" value="1"/>
</dbReference>